<dbReference type="InterPro" id="IPR000160">
    <property type="entry name" value="GGDEF_dom"/>
</dbReference>
<dbReference type="EC" id="2.7.7.65" evidence="3"/>
<dbReference type="InterPro" id="IPR029787">
    <property type="entry name" value="Nucleotide_cyclase"/>
</dbReference>
<dbReference type="Pfam" id="PF00990">
    <property type="entry name" value="GGDEF"/>
    <property type="match status" value="1"/>
</dbReference>
<keyword evidence="4" id="KW-1185">Reference proteome</keyword>
<dbReference type="PANTHER" id="PTHR44757:SF2">
    <property type="entry name" value="BIOFILM ARCHITECTURE MAINTENANCE PROTEIN MBAA"/>
    <property type="match status" value="1"/>
</dbReference>
<dbReference type="NCBIfam" id="TIGR00254">
    <property type="entry name" value="GGDEF"/>
    <property type="match status" value="1"/>
</dbReference>
<dbReference type="SUPFAM" id="SSF55073">
    <property type="entry name" value="Nucleotide cyclase"/>
    <property type="match status" value="1"/>
</dbReference>
<dbReference type="EMBL" id="JBGEHV010000064">
    <property type="protein sequence ID" value="MEY8042736.1"/>
    <property type="molecule type" value="Genomic_DNA"/>
</dbReference>
<feature type="domain" description="GGDEF" evidence="2">
    <location>
        <begin position="87"/>
        <end position="221"/>
    </location>
</feature>
<keyword evidence="3" id="KW-0548">Nucleotidyltransferase</keyword>
<gene>
    <name evidence="3" type="ORF">AB8O55_25300</name>
</gene>
<dbReference type="InterPro" id="IPR043128">
    <property type="entry name" value="Rev_trsase/Diguanyl_cyclase"/>
</dbReference>
<dbReference type="InterPro" id="IPR052155">
    <property type="entry name" value="Biofilm_reg_signaling"/>
</dbReference>
<feature type="region of interest" description="Disordered" evidence="1">
    <location>
        <begin position="210"/>
        <end position="236"/>
    </location>
</feature>
<comment type="caution">
    <text evidence="3">The sequence shown here is derived from an EMBL/GenBank/DDBJ whole genome shotgun (WGS) entry which is preliminary data.</text>
</comment>
<reference evidence="3 4" key="1">
    <citation type="submission" date="2024-08" db="EMBL/GenBank/DDBJ databases">
        <title>Genome mining of Saccharopolyspora cebuensis PGLac3 from Nigerian medicinal plant.</title>
        <authorList>
            <person name="Ezeobiora C.E."/>
            <person name="Igbokwe N.H."/>
            <person name="Amin D.H."/>
            <person name="Mendie U.E."/>
        </authorList>
    </citation>
    <scope>NUCLEOTIDE SEQUENCE [LARGE SCALE GENOMIC DNA]</scope>
    <source>
        <strain evidence="3 4">PGLac3</strain>
    </source>
</reference>
<keyword evidence="3" id="KW-0808">Transferase</keyword>
<evidence type="ECO:0000313" key="3">
    <source>
        <dbReference type="EMBL" id="MEY8042736.1"/>
    </source>
</evidence>
<evidence type="ECO:0000259" key="2">
    <source>
        <dbReference type="PROSITE" id="PS50887"/>
    </source>
</evidence>
<evidence type="ECO:0000256" key="1">
    <source>
        <dbReference type="SAM" id="MobiDB-lite"/>
    </source>
</evidence>
<accession>A0ABV4CNR5</accession>
<dbReference type="PROSITE" id="PS50887">
    <property type="entry name" value="GGDEF"/>
    <property type="match status" value="1"/>
</dbReference>
<dbReference type="RefSeq" id="WP_369775523.1">
    <property type="nucleotide sequence ID" value="NZ_JBGEHV010000064.1"/>
</dbReference>
<dbReference type="Proteomes" id="UP001564626">
    <property type="component" value="Unassembled WGS sequence"/>
</dbReference>
<organism evidence="3 4">
    <name type="scientific">Saccharopolyspora cebuensis</name>
    <dbReference type="NCBI Taxonomy" id="418759"/>
    <lineage>
        <taxon>Bacteria</taxon>
        <taxon>Bacillati</taxon>
        <taxon>Actinomycetota</taxon>
        <taxon>Actinomycetes</taxon>
        <taxon>Pseudonocardiales</taxon>
        <taxon>Pseudonocardiaceae</taxon>
        <taxon>Saccharopolyspora</taxon>
    </lineage>
</organism>
<sequence length="236" mass="25466">MTTSLSWMTVALAFSGTASALRRSRTRPLEVANAELRRELQAWQDYTADLEGELARASARAWDTVAEVPVRAVWESILDARLTAEPARTAVVWVDLDDFKRVNDRHGHLAGDAVLRAVARRLEEAFGDRSPVVTRLGGDEFGVVTRDLDTEKDLAGFVALMAEPVVLPHGRSVRVTASVGVASAAELAPGASREDVLRLADAGAYAQKASRGGEIRSAPSPRAREHDVVTAMEAAR</sequence>
<dbReference type="GO" id="GO:0052621">
    <property type="term" value="F:diguanylate cyclase activity"/>
    <property type="evidence" value="ECO:0007669"/>
    <property type="project" value="UniProtKB-EC"/>
</dbReference>
<dbReference type="SMART" id="SM00267">
    <property type="entry name" value="GGDEF"/>
    <property type="match status" value="1"/>
</dbReference>
<protein>
    <submittedName>
        <fullName evidence="3">GGDEF domain-containing protein</fullName>
        <ecNumber evidence="3">2.7.7.65</ecNumber>
    </submittedName>
</protein>
<dbReference type="PANTHER" id="PTHR44757">
    <property type="entry name" value="DIGUANYLATE CYCLASE DGCP"/>
    <property type="match status" value="1"/>
</dbReference>
<dbReference type="CDD" id="cd01949">
    <property type="entry name" value="GGDEF"/>
    <property type="match status" value="1"/>
</dbReference>
<proteinExistence type="predicted"/>
<evidence type="ECO:0000313" key="4">
    <source>
        <dbReference type="Proteomes" id="UP001564626"/>
    </source>
</evidence>
<name>A0ABV4CNR5_9PSEU</name>
<dbReference type="Gene3D" id="3.30.70.270">
    <property type="match status" value="1"/>
</dbReference>